<evidence type="ECO:0000313" key="2">
    <source>
        <dbReference type="Proteomes" id="UP000535511"/>
    </source>
</evidence>
<reference evidence="1 2" key="1">
    <citation type="submission" date="2020-07" db="EMBL/GenBank/DDBJ databases">
        <title>Sequencing the genomes of 1000 actinobacteria strains.</title>
        <authorList>
            <person name="Klenk H.-P."/>
        </authorList>
    </citation>
    <scope>NUCLEOTIDE SEQUENCE [LARGE SCALE GENOMIC DNA]</scope>
    <source>
        <strain evidence="1 2">DSM 21350</strain>
    </source>
</reference>
<sequence>MVMSRLLSVMGTAARLEAQRPGAAMVTTGRLLAQRN</sequence>
<keyword evidence="2" id="KW-1185">Reference proteome</keyword>
<organism evidence="1 2">
    <name type="scientific">Nocardioides panaciterrulae</name>
    <dbReference type="NCBI Taxonomy" id="661492"/>
    <lineage>
        <taxon>Bacteria</taxon>
        <taxon>Bacillati</taxon>
        <taxon>Actinomycetota</taxon>
        <taxon>Actinomycetes</taxon>
        <taxon>Propionibacteriales</taxon>
        <taxon>Nocardioidaceae</taxon>
        <taxon>Nocardioides</taxon>
    </lineage>
</organism>
<comment type="caution">
    <text evidence="1">The sequence shown here is derived from an EMBL/GenBank/DDBJ whole genome shotgun (WGS) entry which is preliminary data.</text>
</comment>
<evidence type="ECO:0000313" key="1">
    <source>
        <dbReference type="EMBL" id="NYD42398.1"/>
    </source>
</evidence>
<name>A0A7Y9JBH7_9ACTN</name>
<protein>
    <submittedName>
        <fullName evidence="1">Uncharacterized protein</fullName>
    </submittedName>
</protein>
<dbReference type="AlphaFoldDB" id="A0A7Y9JBH7"/>
<accession>A0A7Y9JBH7</accession>
<dbReference type="EMBL" id="JACCBG010000001">
    <property type="protein sequence ID" value="NYD42398.1"/>
    <property type="molecule type" value="Genomic_DNA"/>
</dbReference>
<dbReference type="Proteomes" id="UP000535511">
    <property type="component" value="Unassembled WGS sequence"/>
</dbReference>
<gene>
    <name evidence="1" type="ORF">BJZ21_002481</name>
</gene>
<proteinExistence type="predicted"/>